<dbReference type="EMBL" id="PSNW01000005">
    <property type="protein sequence ID" value="PPE73899.1"/>
    <property type="molecule type" value="Genomic_DNA"/>
</dbReference>
<comment type="caution">
    <text evidence="2">The sequence shown here is derived from an EMBL/GenBank/DDBJ whole genome shotgun (WGS) entry which is preliminary data.</text>
</comment>
<dbReference type="AlphaFoldDB" id="A0A2S5TG20"/>
<organism evidence="2 3">
    <name type="scientific">Solimonas fluminis</name>
    <dbReference type="NCBI Taxonomy" id="2086571"/>
    <lineage>
        <taxon>Bacteria</taxon>
        <taxon>Pseudomonadati</taxon>
        <taxon>Pseudomonadota</taxon>
        <taxon>Gammaproteobacteria</taxon>
        <taxon>Nevskiales</taxon>
        <taxon>Nevskiaceae</taxon>
        <taxon>Solimonas</taxon>
    </lineage>
</organism>
<dbReference type="SUPFAM" id="SSF56925">
    <property type="entry name" value="OMPA-like"/>
    <property type="match status" value="1"/>
</dbReference>
<sequence>MESIPRLLVLAFGLCAGAAQAREAGDHHLQLGLVHVNTLDSSTPLRTQLRPSLLGGVLGIDSDFVSEGTAARVGSSETLLFIYSYYFTDRWSLKLEGGIPARFDIAGEGVVRPTGIAGSVISVDLGAPVNNPLASATQWSPVAMLQYSFGRPRDAVRPYVGVGLTYTWFTDVELDEDFDAALNDQFGRALALAAGKPGATRARADASPSFAPAFNAGIAMSLSERWNVSASVSYLMLSTESTIDILAADGARLARSRTALDLNPLAMSVLVGYRFRL</sequence>
<feature type="chain" id="PRO_5015633210" description="OmpW family protein" evidence="1">
    <location>
        <begin position="22"/>
        <end position="277"/>
    </location>
</feature>
<keyword evidence="3" id="KW-1185">Reference proteome</keyword>
<protein>
    <recommendedName>
        <fullName evidence="4">OmpW family protein</fullName>
    </recommendedName>
</protein>
<dbReference type="GO" id="GO:0019867">
    <property type="term" value="C:outer membrane"/>
    <property type="evidence" value="ECO:0007669"/>
    <property type="project" value="InterPro"/>
</dbReference>
<evidence type="ECO:0000256" key="1">
    <source>
        <dbReference type="SAM" id="SignalP"/>
    </source>
</evidence>
<dbReference type="Proteomes" id="UP000238220">
    <property type="component" value="Unassembled WGS sequence"/>
</dbReference>
<dbReference type="GO" id="GO:0055085">
    <property type="term" value="P:transmembrane transport"/>
    <property type="evidence" value="ECO:0007669"/>
    <property type="project" value="TreeGrafter"/>
</dbReference>
<dbReference type="PANTHER" id="PTHR36920">
    <property type="match status" value="1"/>
</dbReference>
<reference evidence="2 3" key="1">
    <citation type="submission" date="2018-02" db="EMBL/GenBank/DDBJ databases">
        <title>Genome sequencing of Solimonas sp. HR-BB.</title>
        <authorList>
            <person name="Lee Y."/>
            <person name="Jeon C.O."/>
        </authorList>
    </citation>
    <scope>NUCLEOTIDE SEQUENCE [LARGE SCALE GENOMIC DNA]</scope>
    <source>
        <strain evidence="2 3">HR-BB</strain>
    </source>
</reference>
<evidence type="ECO:0000313" key="3">
    <source>
        <dbReference type="Proteomes" id="UP000238220"/>
    </source>
</evidence>
<dbReference type="RefSeq" id="WP_104230413.1">
    <property type="nucleotide sequence ID" value="NZ_PSNW01000005.1"/>
</dbReference>
<dbReference type="Pfam" id="PF03922">
    <property type="entry name" value="OmpW"/>
    <property type="match status" value="1"/>
</dbReference>
<feature type="signal peptide" evidence="1">
    <location>
        <begin position="1"/>
        <end position="21"/>
    </location>
</feature>
<accession>A0A2S5TG20</accession>
<dbReference type="PANTHER" id="PTHR36920:SF1">
    <property type="entry name" value="OUTER MEMBRANE PROTEIN W"/>
    <property type="match status" value="1"/>
</dbReference>
<keyword evidence="1" id="KW-0732">Signal</keyword>
<gene>
    <name evidence="2" type="ORF">C3942_10895</name>
</gene>
<proteinExistence type="predicted"/>
<dbReference type="InterPro" id="IPR011250">
    <property type="entry name" value="OMP/PagP_B-barrel"/>
</dbReference>
<dbReference type="OrthoDB" id="9807574at2"/>
<evidence type="ECO:0000313" key="2">
    <source>
        <dbReference type="EMBL" id="PPE73899.1"/>
    </source>
</evidence>
<dbReference type="InterPro" id="IPR005618">
    <property type="entry name" value="OMPW"/>
</dbReference>
<evidence type="ECO:0008006" key="4">
    <source>
        <dbReference type="Google" id="ProtNLM"/>
    </source>
</evidence>
<name>A0A2S5TG20_9GAMM</name>
<dbReference type="Gene3D" id="2.40.160.20">
    <property type="match status" value="1"/>
</dbReference>